<comment type="caution">
    <text evidence="1">The sequence shown here is derived from an EMBL/GenBank/DDBJ whole genome shotgun (WGS) entry which is preliminary data.</text>
</comment>
<evidence type="ECO:0000313" key="1">
    <source>
        <dbReference type="EMBL" id="EMO56730.1"/>
    </source>
</evidence>
<organism evidence="1 2">
    <name type="scientific">Leptospira santarosai str. CBC1416</name>
    <dbReference type="NCBI Taxonomy" id="1193059"/>
    <lineage>
        <taxon>Bacteria</taxon>
        <taxon>Pseudomonadati</taxon>
        <taxon>Spirochaetota</taxon>
        <taxon>Spirochaetia</taxon>
        <taxon>Leptospirales</taxon>
        <taxon>Leptospiraceae</taxon>
        <taxon>Leptospira</taxon>
    </lineage>
</organism>
<name>M6VIQ5_9LEPT</name>
<dbReference type="EMBL" id="AKWE02000160">
    <property type="protein sequence ID" value="EMO56730.1"/>
    <property type="molecule type" value="Genomic_DNA"/>
</dbReference>
<reference evidence="1 2" key="1">
    <citation type="submission" date="2013-01" db="EMBL/GenBank/DDBJ databases">
        <authorList>
            <person name="Harkins D.M."/>
            <person name="Durkin A.S."/>
            <person name="Brinkac L.M."/>
            <person name="Haft D.H."/>
            <person name="Selengut J.D."/>
            <person name="Sanka R."/>
            <person name="DePew J."/>
            <person name="Purushe J."/>
            <person name="Matthias M.A."/>
            <person name="Vinetz J.M."/>
            <person name="Sutton G.G."/>
            <person name="Nierman W.C."/>
            <person name="Fouts D.E."/>
        </authorList>
    </citation>
    <scope>NUCLEOTIDE SEQUENCE [LARGE SCALE GENOMIC DNA]</scope>
    <source>
        <strain evidence="1 2">CBC1416</strain>
    </source>
</reference>
<dbReference type="Proteomes" id="UP000012149">
    <property type="component" value="Unassembled WGS sequence"/>
</dbReference>
<evidence type="ECO:0000313" key="2">
    <source>
        <dbReference type="Proteomes" id="UP000012149"/>
    </source>
</evidence>
<accession>M6VIQ5</accession>
<dbReference type="AlphaFoldDB" id="M6VIQ5"/>
<sequence length="87" mass="10415">MDERGNILRNKCADDRLQKIISEFIRISLGLKFAVINFEINSNRFKKINAPVDGKYLDYSWNKEKKNMRLKRKELFRRRSAVLRAIL</sequence>
<proteinExistence type="predicted"/>
<gene>
    <name evidence="1" type="ORF">LEP1GSC161_0302</name>
</gene>
<protein>
    <submittedName>
        <fullName evidence="1">Uncharacterized protein</fullName>
    </submittedName>
</protein>